<gene>
    <name evidence="2" type="ORF">LDG_7296</name>
</gene>
<organism evidence="2 3">
    <name type="scientific">Legionella drancourtii LLAP12</name>
    <dbReference type="NCBI Taxonomy" id="658187"/>
    <lineage>
        <taxon>Bacteria</taxon>
        <taxon>Pseudomonadati</taxon>
        <taxon>Pseudomonadota</taxon>
        <taxon>Gammaproteobacteria</taxon>
        <taxon>Legionellales</taxon>
        <taxon>Legionellaceae</taxon>
        <taxon>Legionella</taxon>
    </lineage>
</organism>
<dbReference type="RefSeq" id="WP_006871210.1">
    <property type="nucleotide sequence ID" value="NZ_JH413826.1"/>
</dbReference>
<reference evidence="2 3" key="1">
    <citation type="journal article" date="2011" name="BMC Genomics">
        <title>Insight into cross-talk between intra-amoebal pathogens.</title>
        <authorList>
            <person name="Gimenez G."/>
            <person name="Bertelli C."/>
            <person name="Moliner C."/>
            <person name="Robert C."/>
            <person name="Raoult D."/>
            <person name="Fournier P.E."/>
            <person name="Greub G."/>
        </authorList>
    </citation>
    <scope>NUCLEOTIDE SEQUENCE [LARGE SCALE GENOMIC DNA]</scope>
    <source>
        <strain evidence="2 3">LLAP12</strain>
    </source>
</reference>
<accession>G9EPV5</accession>
<protein>
    <submittedName>
        <fullName evidence="2">Uncharacterized protein</fullName>
    </submittedName>
</protein>
<evidence type="ECO:0000256" key="1">
    <source>
        <dbReference type="SAM" id="MobiDB-lite"/>
    </source>
</evidence>
<evidence type="ECO:0000313" key="2">
    <source>
        <dbReference type="EMBL" id="EHL30739.1"/>
    </source>
</evidence>
<dbReference type="OrthoDB" id="9893489at2"/>
<dbReference type="HOGENOM" id="CLU_2633699_0_0_6"/>
<evidence type="ECO:0000313" key="3">
    <source>
        <dbReference type="Proteomes" id="UP000002770"/>
    </source>
</evidence>
<feature type="region of interest" description="Disordered" evidence="1">
    <location>
        <begin position="1"/>
        <end position="25"/>
    </location>
</feature>
<dbReference type="EMBL" id="JH413826">
    <property type="protein sequence ID" value="EHL30739.1"/>
    <property type="molecule type" value="Genomic_DNA"/>
</dbReference>
<name>G9EPV5_9GAMM</name>
<sequence length="77" mass="8489">MDNNKILDKQKLKQNHTTAADHYKKAAEHHLEAAKNHEAGNHEKGNSHAYMAHGHSKQAKIHGSDACCHSAGIDTKK</sequence>
<dbReference type="AlphaFoldDB" id="G9EPV5"/>
<feature type="compositionally biased region" description="Basic and acidic residues" evidence="1">
    <location>
        <begin position="1"/>
        <end position="11"/>
    </location>
</feature>
<keyword evidence="3" id="KW-1185">Reference proteome</keyword>
<feature type="compositionally biased region" description="Basic and acidic residues" evidence="1">
    <location>
        <begin position="37"/>
        <end position="46"/>
    </location>
</feature>
<dbReference type="Proteomes" id="UP000002770">
    <property type="component" value="Unassembled WGS sequence"/>
</dbReference>
<proteinExistence type="predicted"/>
<feature type="region of interest" description="Disordered" evidence="1">
    <location>
        <begin position="37"/>
        <end position="77"/>
    </location>
</feature>
<dbReference type="InParanoid" id="G9EPV5"/>